<dbReference type="AlphaFoldDB" id="A0A0M0K3E5"/>
<dbReference type="Proteomes" id="UP000037460">
    <property type="component" value="Unassembled WGS sequence"/>
</dbReference>
<name>A0A0M0K3E5_9EUKA</name>
<feature type="region of interest" description="Disordered" evidence="2">
    <location>
        <begin position="351"/>
        <end position="371"/>
    </location>
</feature>
<dbReference type="PROSITE" id="PS00018">
    <property type="entry name" value="EF_HAND_1"/>
    <property type="match status" value="4"/>
</dbReference>
<dbReference type="EMBL" id="JWZX01001546">
    <property type="protein sequence ID" value="KOO33329.1"/>
    <property type="molecule type" value="Genomic_DNA"/>
</dbReference>
<evidence type="ECO:0000313" key="5">
    <source>
        <dbReference type="Proteomes" id="UP000037460"/>
    </source>
</evidence>
<keyword evidence="1" id="KW-0106">Calcium</keyword>
<organism evidence="4 5">
    <name type="scientific">Chrysochromulina tobinii</name>
    <dbReference type="NCBI Taxonomy" id="1460289"/>
    <lineage>
        <taxon>Eukaryota</taxon>
        <taxon>Haptista</taxon>
        <taxon>Haptophyta</taxon>
        <taxon>Prymnesiophyceae</taxon>
        <taxon>Prymnesiales</taxon>
        <taxon>Chrysochromulinaceae</taxon>
        <taxon>Chrysochromulina</taxon>
    </lineage>
</organism>
<dbReference type="PROSITE" id="PS50222">
    <property type="entry name" value="EF_HAND_2"/>
    <property type="match status" value="4"/>
</dbReference>
<keyword evidence="5" id="KW-1185">Reference proteome</keyword>
<evidence type="ECO:0000256" key="2">
    <source>
        <dbReference type="SAM" id="MobiDB-lite"/>
    </source>
</evidence>
<proteinExistence type="predicted"/>
<dbReference type="PANTHER" id="PTHR23064">
    <property type="entry name" value="TROPONIN"/>
    <property type="match status" value="1"/>
</dbReference>
<evidence type="ECO:0000259" key="3">
    <source>
        <dbReference type="PROSITE" id="PS50222"/>
    </source>
</evidence>
<sequence>MSHSLRLTGMPSANEETPSRLESRRRHLLDQLHHLNRLLEKPASPVVAKQQVAERNKAIAAAVRAEKDQLAGRDLAKSAASTRRASPEEVAEISRMLNVAQRSVVPPWKTASWFNLFRYVDGDGSGLICYEEFEEMVREVLKLSRSSMPEERLRALWLALDTDSSGQLSAGEFGAFMRLGEPHAGRALGAKQKVAERNKAIAAAVRAEKSHLAGRDLAKSMAGKRRASPEEVAEISRMLNVAQRSVVPPWKTASWFNLFRYVDGDGSGLICYEEFEEMVREVLKLSRSSMPEERLRALWLALDTDSSGHLSAGEFGAFMKLGECGLDMLRQQRDELRRELRAISAQLAEHGETHSDAARLHREDSASMVRPAPRRPTLAWEMPISLGSSRSRLGAATLAWEQPISSWEQPASSAPISTPLSKHPVFGVTDDVSPQPGSWGRQHELTALKERFAQLDRQIARLTPSDRSLILTPEP</sequence>
<feature type="domain" description="EF-hand" evidence="3">
    <location>
        <begin position="250"/>
        <end position="285"/>
    </location>
</feature>
<feature type="compositionally biased region" description="Basic and acidic residues" evidence="2">
    <location>
        <begin position="351"/>
        <end position="365"/>
    </location>
</feature>
<feature type="domain" description="EF-hand" evidence="3">
    <location>
        <begin position="148"/>
        <end position="183"/>
    </location>
</feature>
<dbReference type="Gene3D" id="1.10.238.10">
    <property type="entry name" value="EF-hand"/>
    <property type="match status" value="2"/>
</dbReference>
<gene>
    <name evidence="4" type="ORF">Ctob_014930</name>
</gene>
<accession>A0A0M0K3E5</accession>
<dbReference type="CDD" id="cd00051">
    <property type="entry name" value="EFh"/>
    <property type="match status" value="2"/>
</dbReference>
<feature type="region of interest" description="Disordered" evidence="2">
    <location>
        <begin position="1"/>
        <end position="22"/>
    </location>
</feature>
<protein>
    <recommendedName>
        <fullName evidence="3">EF-hand domain-containing protein</fullName>
    </recommendedName>
</protein>
<evidence type="ECO:0000313" key="4">
    <source>
        <dbReference type="EMBL" id="KOO33329.1"/>
    </source>
</evidence>
<feature type="domain" description="EF-hand" evidence="3">
    <location>
        <begin position="290"/>
        <end position="325"/>
    </location>
</feature>
<dbReference type="SMART" id="SM00054">
    <property type="entry name" value="EFh"/>
    <property type="match status" value="4"/>
</dbReference>
<comment type="caution">
    <text evidence="4">The sequence shown here is derived from an EMBL/GenBank/DDBJ whole genome shotgun (WGS) entry which is preliminary data.</text>
</comment>
<dbReference type="InterPro" id="IPR052591">
    <property type="entry name" value="CML21-like"/>
</dbReference>
<reference evidence="5" key="1">
    <citation type="journal article" date="2015" name="PLoS Genet.">
        <title>Genome Sequence and Transcriptome Analyses of Chrysochromulina tobin: Metabolic Tools for Enhanced Algal Fitness in the Prominent Order Prymnesiales (Haptophyceae).</title>
        <authorList>
            <person name="Hovde B.T."/>
            <person name="Deodato C.R."/>
            <person name="Hunsperger H.M."/>
            <person name="Ryken S.A."/>
            <person name="Yost W."/>
            <person name="Jha R.K."/>
            <person name="Patterson J."/>
            <person name="Monnat R.J. Jr."/>
            <person name="Barlow S.B."/>
            <person name="Starkenburg S.R."/>
            <person name="Cattolico R.A."/>
        </authorList>
    </citation>
    <scope>NUCLEOTIDE SEQUENCE</scope>
    <source>
        <strain evidence="5">CCMP291</strain>
    </source>
</reference>
<dbReference type="InterPro" id="IPR011992">
    <property type="entry name" value="EF-hand-dom_pair"/>
</dbReference>
<feature type="domain" description="EF-hand" evidence="3">
    <location>
        <begin position="108"/>
        <end position="143"/>
    </location>
</feature>
<evidence type="ECO:0000256" key="1">
    <source>
        <dbReference type="ARBA" id="ARBA00022837"/>
    </source>
</evidence>
<dbReference type="SUPFAM" id="SSF47473">
    <property type="entry name" value="EF-hand"/>
    <property type="match status" value="1"/>
</dbReference>
<dbReference type="GO" id="GO:0005509">
    <property type="term" value="F:calcium ion binding"/>
    <property type="evidence" value="ECO:0007669"/>
    <property type="project" value="InterPro"/>
</dbReference>
<dbReference type="InterPro" id="IPR002048">
    <property type="entry name" value="EF_hand_dom"/>
</dbReference>
<dbReference type="Pfam" id="PF13202">
    <property type="entry name" value="EF-hand_5"/>
    <property type="match status" value="1"/>
</dbReference>
<dbReference type="InterPro" id="IPR018247">
    <property type="entry name" value="EF_Hand_1_Ca_BS"/>
</dbReference>
<dbReference type="Pfam" id="PF13499">
    <property type="entry name" value="EF-hand_7"/>
    <property type="match status" value="1"/>
</dbReference>